<dbReference type="InterPro" id="IPR000700">
    <property type="entry name" value="PAS-assoc_C"/>
</dbReference>
<keyword evidence="1 4" id="KW-0597">Phosphoprotein</keyword>
<dbReference type="InterPro" id="IPR011006">
    <property type="entry name" value="CheY-like_superfamily"/>
</dbReference>
<gene>
    <name evidence="8" type="ORF">DPC56_00400</name>
</gene>
<dbReference type="Gene3D" id="3.40.50.2300">
    <property type="match status" value="1"/>
</dbReference>
<dbReference type="PROSITE" id="PS50110">
    <property type="entry name" value="RESPONSE_REGULATORY"/>
    <property type="match status" value="1"/>
</dbReference>
<evidence type="ECO:0000259" key="5">
    <source>
        <dbReference type="PROSITE" id="PS50110"/>
    </source>
</evidence>
<dbReference type="Gene3D" id="3.30.450.40">
    <property type="match status" value="1"/>
</dbReference>
<dbReference type="PROSITE" id="PS50113">
    <property type="entry name" value="PAC"/>
    <property type="match status" value="1"/>
</dbReference>
<dbReference type="Pfam" id="PF08448">
    <property type="entry name" value="PAS_4"/>
    <property type="match status" value="1"/>
</dbReference>
<feature type="domain" description="PAC" evidence="7">
    <location>
        <begin position="195"/>
        <end position="251"/>
    </location>
</feature>
<dbReference type="Gene3D" id="3.30.450.20">
    <property type="entry name" value="PAS domain"/>
    <property type="match status" value="1"/>
</dbReference>
<dbReference type="PROSITE" id="PS50112">
    <property type="entry name" value="PAS"/>
    <property type="match status" value="1"/>
</dbReference>
<evidence type="ECO:0000256" key="4">
    <source>
        <dbReference type="PROSITE-ProRule" id="PRU00169"/>
    </source>
</evidence>
<dbReference type="SUPFAM" id="SSF55781">
    <property type="entry name" value="GAF domain-like"/>
    <property type="match status" value="1"/>
</dbReference>
<evidence type="ECO:0000256" key="3">
    <source>
        <dbReference type="ARBA" id="ARBA00022777"/>
    </source>
</evidence>
<name>A0A328PED7_9EURY</name>
<keyword evidence="2" id="KW-0808">Transferase</keyword>
<dbReference type="GO" id="GO:0000160">
    <property type="term" value="P:phosphorelay signal transduction system"/>
    <property type="evidence" value="ECO:0007669"/>
    <property type="project" value="InterPro"/>
</dbReference>
<dbReference type="PANTHER" id="PTHR44591:SF3">
    <property type="entry name" value="RESPONSE REGULATORY DOMAIN-CONTAINING PROTEIN"/>
    <property type="match status" value="1"/>
</dbReference>
<dbReference type="Pfam" id="PF00072">
    <property type="entry name" value="Response_reg"/>
    <property type="match status" value="1"/>
</dbReference>
<dbReference type="Pfam" id="PF13185">
    <property type="entry name" value="GAF_2"/>
    <property type="match status" value="1"/>
</dbReference>
<feature type="domain" description="Response regulatory" evidence="5">
    <location>
        <begin position="3"/>
        <end position="118"/>
    </location>
</feature>
<dbReference type="SMART" id="SM00448">
    <property type="entry name" value="REC"/>
    <property type="match status" value="1"/>
</dbReference>
<feature type="modified residue" description="4-aspartylphosphate" evidence="4">
    <location>
        <position position="53"/>
    </location>
</feature>
<dbReference type="AlphaFoldDB" id="A0A328PED7"/>
<evidence type="ECO:0000259" key="6">
    <source>
        <dbReference type="PROSITE" id="PS50112"/>
    </source>
</evidence>
<dbReference type="RefSeq" id="WP_112093093.1">
    <property type="nucleotide sequence ID" value="NZ_QLOE01000001.1"/>
</dbReference>
<dbReference type="InterPro" id="IPR013656">
    <property type="entry name" value="PAS_4"/>
</dbReference>
<accession>A0A328PED7</accession>
<evidence type="ECO:0000313" key="8">
    <source>
        <dbReference type="EMBL" id="RAO79783.1"/>
    </source>
</evidence>
<comment type="caution">
    <text evidence="8">The sequence shown here is derived from an EMBL/GenBank/DDBJ whole genome shotgun (WGS) entry which is preliminary data.</text>
</comment>
<keyword evidence="3 8" id="KW-0418">Kinase</keyword>
<sequence>MAKVMIVEDENIVAMDIKQRLEMLGYEVTATVTTGEEAIELAEKTRPDVILMDIVLKGEIDGIEAAEEIRRRFGIPIIYITAYSDKKTLESAKVTEPFGYIIKPFEDRELQSVIEITLYKDKIEKKLRESEERYRAIIRSLNDVLFTLDANEKYTMVSGQIQDYGLAEEEMIGKTPREVFGTAGEIHHQENQKVLKGESRAYHWKWEKNGKILYFMVSLSPLRDSEGEIIGITGILKDITALKEYELTLKKENRISRALANLAKELLKPISLEKISDNVIEYARKLTESQFCIIEVVNREGLKECIIPEETLKECQLKEKPKMTRLWDWIMENRKPLLSNNPQEDHRLPHIPADHVKIENLLMVPTLLQNELVGIIALANKDGGYDKKDLEIVERLADLYSIAIKRKQDEERNRIIIQKFLKIVSEILEELK</sequence>
<dbReference type="InterPro" id="IPR000014">
    <property type="entry name" value="PAS"/>
</dbReference>
<dbReference type="NCBIfam" id="TIGR00229">
    <property type="entry name" value="sensory_box"/>
    <property type="match status" value="1"/>
</dbReference>
<dbReference type="InterPro" id="IPR001789">
    <property type="entry name" value="Sig_transdc_resp-reg_receiver"/>
</dbReference>
<dbReference type="CDD" id="cd17534">
    <property type="entry name" value="REC_DC-like"/>
    <property type="match status" value="1"/>
</dbReference>
<dbReference type="EMBL" id="QLOE01000001">
    <property type="protein sequence ID" value="RAO79783.1"/>
    <property type="molecule type" value="Genomic_DNA"/>
</dbReference>
<reference evidence="8 9" key="1">
    <citation type="submission" date="2018-06" db="EMBL/GenBank/DDBJ databases">
        <title>Draft genome sequence of hyperthermophilic methanogen Methanothermobacter tenebrarum sp. MCM-B 1447.</title>
        <authorList>
            <person name="Pore S.D."/>
            <person name="Dagar S."/>
            <person name="Dhakephalkar P.K."/>
        </authorList>
    </citation>
    <scope>NUCLEOTIDE SEQUENCE [LARGE SCALE GENOMIC DNA]</scope>
    <source>
        <strain evidence="8 9">MCM B 1447</strain>
    </source>
</reference>
<dbReference type="InterPro" id="IPR003018">
    <property type="entry name" value="GAF"/>
</dbReference>
<dbReference type="OrthoDB" id="2830at2157"/>
<dbReference type="InterPro" id="IPR050595">
    <property type="entry name" value="Bact_response_regulator"/>
</dbReference>
<proteinExistence type="predicted"/>
<dbReference type="GO" id="GO:0016301">
    <property type="term" value="F:kinase activity"/>
    <property type="evidence" value="ECO:0007669"/>
    <property type="project" value="UniProtKB-KW"/>
</dbReference>
<organism evidence="8 9">
    <name type="scientific">Methanothermobacter tenebrarum</name>
    <dbReference type="NCBI Taxonomy" id="680118"/>
    <lineage>
        <taxon>Archaea</taxon>
        <taxon>Methanobacteriati</taxon>
        <taxon>Methanobacteriota</taxon>
        <taxon>Methanomada group</taxon>
        <taxon>Methanobacteria</taxon>
        <taxon>Methanobacteriales</taxon>
        <taxon>Methanobacteriaceae</taxon>
        <taxon>Methanothermobacter</taxon>
    </lineage>
</organism>
<dbReference type="PANTHER" id="PTHR44591">
    <property type="entry name" value="STRESS RESPONSE REGULATOR PROTEIN 1"/>
    <property type="match status" value="1"/>
</dbReference>
<dbReference type="InterPro" id="IPR029016">
    <property type="entry name" value="GAF-like_dom_sf"/>
</dbReference>
<dbReference type="CDD" id="cd00130">
    <property type="entry name" value="PAS"/>
    <property type="match status" value="1"/>
</dbReference>
<dbReference type="SMART" id="SM00065">
    <property type="entry name" value="GAF"/>
    <property type="match status" value="1"/>
</dbReference>
<evidence type="ECO:0000256" key="2">
    <source>
        <dbReference type="ARBA" id="ARBA00022679"/>
    </source>
</evidence>
<evidence type="ECO:0000256" key="1">
    <source>
        <dbReference type="ARBA" id="ARBA00022553"/>
    </source>
</evidence>
<feature type="domain" description="PAS" evidence="6">
    <location>
        <begin position="130"/>
        <end position="196"/>
    </location>
</feature>
<dbReference type="SUPFAM" id="SSF52172">
    <property type="entry name" value="CheY-like"/>
    <property type="match status" value="1"/>
</dbReference>
<protein>
    <submittedName>
        <fullName evidence="8">Histidine kinase</fullName>
    </submittedName>
</protein>
<evidence type="ECO:0000259" key="7">
    <source>
        <dbReference type="PROSITE" id="PS50113"/>
    </source>
</evidence>
<dbReference type="SUPFAM" id="SSF55785">
    <property type="entry name" value="PYP-like sensor domain (PAS domain)"/>
    <property type="match status" value="1"/>
</dbReference>
<dbReference type="Proteomes" id="UP000249782">
    <property type="component" value="Unassembled WGS sequence"/>
</dbReference>
<evidence type="ECO:0000313" key="9">
    <source>
        <dbReference type="Proteomes" id="UP000249782"/>
    </source>
</evidence>
<keyword evidence="9" id="KW-1185">Reference proteome</keyword>
<dbReference type="InterPro" id="IPR035965">
    <property type="entry name" value="PAS-like_dom_sf"/>
</dbReference>